<dbReference type="InterPro" id="IPR050387">
    <property type="entry name" value="Hedgehog_Signaling"/>
</dbReference>
<feature type="signal peptide" evidence="2">
    <location>
        <begin position="1"/>
        <end position="29"/>
    </location>
</feature>
<feature type="domain" description="Hint" evidence="3">
    <location>
        <begin position="197"/>
        <end position="293"/>
    </location>
</feature>
<dbReference type="Proteomes" id="UP001189429">
    <property type="component" value="Unassembled WGS sequence"/>
</dbReference>
<evidence type="ECO:0000313" key="4">
    <source>
        <dbReference type="EMBL" id="CAK0857068.1"/>
    </source>
</evidence>
<protein>
    <recommendedName>
        <fullName evidence="3">Hint domain-containing protein</fullName>
    </recommendedName>
</protein>
<dbReference type="Gene3D" id="2.170.16.10">
    <property type="entry name" value="Hedgehog/Intein (Hint) domain"/>
    <property type="match status" value="2"/>
</dbReference>
<reference evidence="4" key="1">
    <citation type="submission" date="2023-10" db="EMBL/GenBank/DDBJ databases">
        <authorList>
            <person name="Chen Y."/>
            <person name="Shah S."/>
            <person name="Dougan E. K."/>
            <person name="Thang M."/>
            <person name="Chan C."/>
        </authorList>
    </citation>
    <scope>NUCLEOTIDE SEQUENCE [LARGE SCALE GENOMIC DNA]</scope>
</reference>
<feature type="non-terminal residue" evidence="4">
    <location>
        <position position="310"/>
    </location>
</feature>
<evidence type="ECO:0000256" key="1">
    <source>
        <dbReference type="SAM" id="MobiDB-lite"/>
    </source>
</evidence>
<dbReference type="EMBL" id="CAUYUJ010015694">
    <property type="protein sequence ID" value="CAK0857068.1"/>
    <property type="molecule type" value="Genomic_DNA"/>
</dbReference>
<feature type="compositionally biased region" description="Acidic residues" evidence="1">
    <location>
        <begin position="292"/>
        <end position="310"/>
    </location>
</feature>
<proteinExistence type="predicted"/>
<dbReference type="CDD" id="cd00081">
    <property type="entry name" value="Hint"/>
    <property type="match status" value="1"/>
</dbReference>
<dbReference type="InterPro" id="IPR006141">
    <property type="entry name" value="Intein_N"/>
</dbReference>
<comment type="caution">
    <text evidence="4">The sequence shown here is derived from an EMBL/GenBank/DDBJ whole genome shotgun (WGS) entry which is preliminary data.</text>
</comment>
<dbReference type="PANTHER" id="PTHR11889">
    <property type="entry name" value="HEDGEHOG"/>
    <property type="match status" value="1"/>
</dbReference>
<dbReference type="Pfam" id="PF01079">
    <property type="entry name" value="Hint"/>
    <property type="match status" value="1"/>
</dbReference>
<dbReference type="SUPFAM" id="SSF51294">
    <property type="entry name" value="Hedgehog/intein (Hint) domain"/>
    <property type="match status" value="2"/>
</dbReference>
<sequence length="310" mass="34263">MRSPERAGRRRASVSAVLSLALCARRAAGKGCFLGSAEVTLADGSRRQLRDVREGDLVASWDEELRRPAASAVRAVPEFDRDRAELVEISLPGERAFHATVDHPFWSRGRGVLVSLHPNATREEYGLEAELMGPAEELEGERQEAVRVAGARRLRAAAGGAPALLRQSPADAVKVTTLCLHPHHWFYVHGVRVHNKAGCFMGGTAVTMADGTRRQLQDVAVGDRVASWDEEAQQPAASTVRAVPTYRRSRDELVEISLPSSTLRATADHPFWSRARRTLVSKHPNGTRDQYELDAELMSDTEEFEDERQE</sequence>
<feature type="chain" id="PRO_5046726691" description="Hint domain-containing protein" evidence="2">
    <location>
        <begin position="30"/>
        <end position="310"/>
    </location>
</feature>
<dbReference type="InterPro" id="IPR036844">
    <property type="entry name" value="Hint_dom_sf"/>
</dbReference>
<gene>
    <name evidence="4" type="ORF">PCOR1329_LOCUS47276</name>
</gene>
<evidence type="ECO:0000259" key="3">
    <source>
        <dbReference type="SMART" id="SM00306"/>
    </source>
</evidence>
<name>A0ABN9UEE4_9DINO</name>
<accession>A0ABN9UEE4</accession>
<keyword evidence="5" id="KW-1185">Reference proteome</keyword>
<evidence type="ECO:0000313" key="5">
    <source>
        <dbReference type="Proteomes" id="UP001189429"/>
    </source>
</evidence>
<keyword evidence="2" id="KW-0732">Signal</keyword>
<evidence type="ECO:0000256" key="2">
    <source>
        <dbReference type="SAM" id="SignalP"/>
    </source>
</evidence>
<dbReference type="PROSITE" id="PS50817">
    <property type="entry name" value="INTEIN_N_TER"/>
    <property type="match status" value="2"/>
</dbReference>
<feature type="region of interest" description="Disordered" evidence="1">
    <location>
        <begin position="283"/>
        <end position="310"/>
    </location>
</feature>
<dbReference type="SMART" id="SM00306">
    <property type="entry name" value="HintN"/>
    <property type="match status" value="2"/>
</dbReference>
<dbReference type="InterPro" id="IPR003587">
    <property type="entry name" value="Hint_dom_N"/>
</dbReference>
<dbReference type="InterPro" id="IPR001767">
    <property type="entry name" value="Hedgehog_Hint"/>
</dbReference>
<dbReference type="PANTHER" id="PTHR11889:SF31">
    <property type="entry name" value="PROTEIN HEDGEHOG"/>
    <property type="match status" value="1"/>
</dbReference>
<feature type="domain" description="Hint" evidence="3">
    <location>
        <begin position="30"/>
        <end position="149"/>
    </location>
</feature>
<organism evidence="4 5">
    <name type="scientific">Prorocentrum cordatum</name>
    <dbReference type="NCBI Taxonomy" id="2364126"/>
    <lineage>
        <taxon>Eukaryota</taxon>
        <taxon>Sar</taxon>
        <taxon>Alveolata</taxon>
        <taxon>Dinophyceae</taxon>
        <taxon>Prorocentrales</taxon>
        <taxon>Prorocentraceae</taxon>
        <taxon>Prorocentrum</taxon>
    </lineage>
</organism>